<evidence type="ECO:0000313" key="9">
    <source>
        <dbReference type="Proteomes" id="UP000660611"/>
    </source>
</evidence>
<dbReference type="RefSeq" id="WP_203850775.1">
    <property type="nucleotide sequence ID" value="NZ_BAAAVW010000008.1"/>
</dbReference>
<feature type="domain" description="Helicase ATP-binding" evidence="6">
    <location>
        <begin position="154"/>
        <end position="323"/>
    </location>
</feature>
<dbReference type="SUPFAM" id="SSF52540">
    <property type="entry name" value="P-loop containing nucleoside triphosphate hydrolases"/>
    <property type="match status" value="1"/>
</dbReference>
<dbReference type="PANTHER" id="PTHR47961:SF6">
    <property type="entry name" value="DNA-DIRECTED DNA POLYMERASE"/>
    <property type="match status" value="1"/>
</dbReference>
<dbReference type="Proteomes" id="UP000660611">
    <property type="component" value="Unassembled WGS sequence"/>
</dbReference>
<evidence type="ECO:0008006" key="10">
    <source>
        <dbReference type="Google" id="ProtNLM"/>
    </source>
</evidence>
<keyword evidence="3" id="KW-0347">Helicase</keyword>
<feature type="compositionally biased region" description="Basic and acidic residues" evidence="5">
    <location>
        <begin position="894"/>
        <end position="904"/>
    </location>
</feature>
<dbReference type="InterPro" id="IPR036390">
    <property type="entry name" value="WH_DNA-bd_sf"/>
</dbReference>
<dbReference type="InterPro" id="IPR011545">
    <property type="entry name" value="DEAD/DEAH_box_helicase_dom"/>
</dbReference>
<evidence type="ECO:0000256" key="5">
    <source>
        <dbReference type="SAM" id="MobiDB-lite"/>
    </source>
</evidence>
<reference evidence="8" key="1">
    <citation type="submission" date="2021-01" db="EMBL/GenBank/DDBJ databases">
        <title>Whole genome shotgun sequence of Dactylosporangium siamense NBRC 106093.</title>
        <authorList>
            <person name="Komaki H."/>
            <person name="Tamura T."/>
        </authorList>
    </citation>
    <scope>NUCLEOTIDE SEQUENCE</scope>
    <source>
        <strain evidence="8">NBRC 106093</strain>
    </source>
</reference>
<dbReference type="InterPro" id="IPR050474">
    <property type="entry name" value="Hel308_SKI2-like"/>
</dbReference>
<protein>
    <recommendedName>
        <fullName evidence="10">DEAD/DEAH box helicase</fullName>
    </recommendedName>
</protein>
<dbReference type="EMBL" id="BONQ01000111">
    <property type="protein sequence ID" value="GIG49079.1"/>
    <property type="molecule type" value="Genomic_DNA"/>
</dbReference>
<dbReference type="AlphaFoldDB" id="A0A919PRZ6"/>
<dbReference type="Gene3D" id="3.40.50.300">
    <property type="entry name" value="P-loop containing nucleotide triphosphate hydrolases"/>
    <property type="match status" value="2"/>
</dbReference>
<keyword evidence="2" id="KW-0378">Hydrolase</keyword>
<comment type="caution">
    <text evidence="8">The sequence shown here is derived from an EMBL/GenBank/DDBJ whole genome shotgun (WGS) entry which is preliminary data.</text>
</comment>
<dbReference type="InterPro" id="IPR027417">
    <property type="entry name" value="P-loop_NTPase"/>
</dbReference>
<evidence type="ECO:0000259" key="7">
    <source>
        <dbReference type="PROSITE" id="PS51194"/>
    </source>
</evidence>
<dbReference type="GO" id="GO:0004386">
    <property type="term" value="F:helicase activity"/>
    <property type="evidence" value="ECO:0007669"/>
    <property type="project" value="UniProtKB-KW"/>
</dbReference>
<evidence type="ECO:0000256" key="2">
    <source>
        <dbReference type="ARBA" id="ARBA00022801"/>
    </source>
</evidence>
<feature type="domain" description="Helicase C-terminal" evidence="7">
    <location>
        <begin position="351"/>
        <end position="537"/>
    </location>
</feature>
<dbReference type="PROSITE" id="PS51192">
    <property type="entry name" value="HELICASE_ATP_BIND_1"/>
    <property type="match status" value="1"/>
</dbReference>
<keyword evidence="1" id="KW-0547">Nucleotide-binding</keyword>
<dbReference type="GO" id="GO:0016787">
    <property type="term" value="F:hydrolase activity"/>
    <property type="evidence" value="ECO:0007669"/>
    <property type="project" value="UniProtKB-KW"/>
</dbReference>
<dbReference type="SMART" id="SM00490">
    <property type="entry name" value="HELICc"/>
    <property type="match status" value="1"/>
</dbReference>
<keyword evidence="9" id="KW-1185">Reference proteome</keyword>
<evidence type="ECO:0000259" key="6">
    <source>
        <dbReference type="PROSITE" id="PS51192"/>
    </source>
</evidence>
<feature type="region of interest" description="Disordered" evidence="5">
    <location>
        <begin position="874"/>
        <end position="909"/>
    </location>
</feature>
<dbReference type="GO" id="GO:0003676">
    <property type="term" value="F:nucleic acid binding"/>
    <property type="evidence" value="ECO:0007669"/>
    <property type="project" value="InterPro"/>
</dbReference>
<dbReference type="SMART" id="SM00487">
    <property type="entry name" value="DEXDc"/>
    <property type="match status" value="1"/>
</dbReference>
<evidence type="ECO:0000313" key="8">
    <source>
        <dbReference type="EMBL" id="GIG49079.1"/>
    </source>
</evidence>
<sequence length="944" mass="101602">MERGDDPGRPRLYLKIADADSAIPEFSADQDVRVLLPEDPRFNVLADKLVGAGAQVRHTPYLVEHEFVRDGPDGVLQAVTYPTGLVRGTRRTVARRSGRPAQAAMDAFNLMWQECDPRTAQITGAVPAVQAMPREWARFIEHPTLNPAQAEIMPAVLADDNNLVIVAPTGTGKTVVGMVAALKAILGAQRRAVWLVPQRSLTDELDRELEGWRARGLKVERLSGEHVLDAQRLRAADLWVSTTEKFEAVSRTVSLRDALEPIGCLIVDEVHLLGDESRGSTLEALLARLRESGSRVRLVGLSATVANAEEIADWLNASLINITWRASRLSWQLPMIAGHADWNVTEAARTRLTAAITRLVSSDGGSVLVFCGSKRNVRRTALIIAAGRRADVGGVHPDDIDRVHVVCRAAGVGLHYSGWPHRHEAERDFRERRTDILVATATVAAGVNLPARAVVVRDTQVGLDSFDGATIQQMFGRAGRVGVGEASGYAFLIADEHERSAWQARLVQGHRVASQMRGNLADHVLGEVVRGAVSSVSQAERWWVQTLAYHQDQDNRSSAPLAEAVGFLVRAAMLQGAGAPGPERALAATDLGALTGRMMVPTAVGDLLRTALHDAPVPDNAADAERTLVDALAGSVPKMLQANVGDDAKAAVAALLAADGWVAYDDIPAAAGRRALPATHGTQHPANLRRGDLARAALLAVANSPQLFGEHAPDIAGVPHAALYPVLEEAPRYLHWLAAQGQLGTVHPWIAIVAADLGRRVRWRRCRPQRGSGRLLWMCEQMATPAHAQELVPRLWQAARERGHAAPDWQSEARPTLCRLTDSEYLELCRDRASAGTVRLSADSVRATGPTGSVLAVWRGSRYRSAPIRRGVGEVSCEPPALGNDDGTGPDAQVDAHADRRRDAGPSASEAAGLDAAVFTWRGDHHATGWLGIYNGAAQPFGGS</sequence>
<name>A0A919PRZ6_9ACTN</name>
<accession>A0A919PRZ6</accession>
<dbReference type="PROSITE" id="PS51194">
    <property type="entry name" value="HELICASE_CTER"/>
    <property type="match status" value="1"/>
</dbReference>
<dbReference type="SUPFAM" id="SSF46785">
    <property type="entry name" value="Winged helix' DNA-binding domain"/>
    <property type="match status" value="1"/>
</dbReference>
<gene>
    <name evidence="8" type="ORF">Dsi01nite_071200</name>
</gene>
<evidence type="ECO:0000256" key="1">
    <source>
        <dbReference type="ARBA" id="ARBA00022741"/>
    </source>
</evidence>
<proteinExistence type="predicted"/>
<dbReference type="Pfam" id="PF00271">
    <property type="entry name" value="Helicase_C"/>
    <property type="match status" value="1"/>
</dbReference>
<dbReference type="InterPro" id="IPR014001">
    <property type="entry name" value="Helicase_ATP-bd"/>
</dbReference>
<dbReference type="GO" id="GO:0005524">
    <property type="term" value="F:ATP binding"/>
    <property type="evidence" value="ECO:0007669"/>
    <property type="project" value="UniProtKB-KW"/>
</dbReference>
<organism evidence="8 9">
    <name type="scientific">Dactylosporangium siamense</name>
    <dbReference type="NCBI Taxonomy" id="685454"/>
    <lineage>
        <taxon>Bacteria</taxon>
        <taxon>Bacillati</taxon>
        <taxon>Actinomycetota</taxon>
        <taxon>Actinomycetes</taxon>
        <taxon>Micromonosporales</taxon>
        <taxon>Micromonosporaceae</taxon>
        <taxon>Dactylosporangium</taxon>
    </lineage>
</organism>
<evidence type="ECO:0000256" key="3">
    <source>
        <dbReference type="ARBA" id="ARBA00022806"/>
    </source>
</evidence>
<dbReference type="InterPro" id="IPR001650">
    <property type="entry name" value="Helicase_C-like"/>
</dbReference>
<dbReference type="Pfam" id="PF00270">
    <property type="entry name" value="DEAD"/>
    <property type="match status" value="1"/>
</dbReference>
<dbReference type="PANTHER" id="PTHR47961">
    <property type="entry name" value="DNA POLYMERASE THETA, PUTATIVE (AFU_ORTHOLOGUE AFUA_1G05260)-RELATED"/>
    <property type="match status" value="1"/>
</dbReference>
<keyword evidence="4" id="KW-0067">ATP-binding</keyword>
<evidence type="ECO:0000256" key="4">
    <source>
        <dbReference type="ARBA" id="ARBA00022840"/>
    </source>
</evidence>